<dbReference type="EMBL" id="FLUP01000001">
    <property type="protein sequence ID" value="SBW07197.1"/>
    <property type="molecule type" value="Genomic_DNA"/>
</dbReference>
<name>A0A212K6F2_9BACT</name>
<sequence length="129" mass="14215">MDGKMKAGLAVAAVFLLALLGALWHVSVLRGENSTLEERLQTRTGERDSAIKDAAGWKAGVEEKQTSIRGLQESLDSCLGREKSAMATADQWREILETAQSRDMAPEEKGKVPDEATRRMLFDSLDRPL</sequence>
<evidence type="ECO:0000256" key="1">
    <source>
        <dbReference type="SAM" id="MobiDB-lite"/>
    </source>
</evidence>
<organism evidence="2">
    <name type="scientific">uncultured Desulfovibrio sp</name>
    <dbReference type="NCBI Taxonomy" id="167968"/>
    <lineage>
        <taxon>Bacteria</taxon>
        <taxon>Pseudomonadati</taxon>
        <taxon>Thermodesulfobacteriota</taxon>
        <taxon>Desulfovibrionia</taxon>
        <taxon>Desulfovibrionales</taxon>
        <taxon>Desulfovibrionaceae</taxon>
        <taxon>Desulfovibrio</taxon>
        <taxon>environmental samples</taxon>
    </lineage>
</organism>
<feature type="region of interest" description="Disordered" evidence="1">
    <location>
        <begin position="100"/>
        <end position="129"/>
    </location>
</feature>
<protein>
    <submittedName>
        <fullName evidence="2">Uncharacterized protein</fullName>
    </submittedName>
</protein>
<accession>A0A212K6F2</accession>
<dbReference type="RefSeq" id="WP_296936445.1">
    <property type="nucleotide sequence ID" value="NZ_LT598928.1"/>
</dbReference>
<gene>
    <name evidence="2" type="ORF">KM92DES2_12302</name>
</gene>
<feature type="compositionally biased region" description="Basic and acidic residues" evidence="1">
    <location>
        <begin position="104"/>
        <end position="129"/>
    </location>
</feature>
<reference evidence="2" key="1">
    <citation type="submission" date="2016-04" db="EMBL/GenBank/DDBJ databases">
        <authorList>
            <person name="Evans L.H."/>
            <person name="Alamgir A."/>
            <person name="Owens N."/>
            <person name="Weber N.D."/>
            <person name="Virtaneva K."/>
            <person name="Barbian K."/>
            <person name="Babar A."/>
            <person name="Rosenke K."/>
        </authorList>
    </citation>
    <scope>NUCLEOTIDE SEQUENCE</scope>
    <source>
        <strain evidence="2">92-2</strain>
    </source>
</reference>
<proteinExistence type="predicted"/>
<evidence type="ECO:0000313" key="2">
    <source>
        <dbReference type="EMBL" id="SBW07197.1"/>
    </source>
</evidence>
<dbReference type="AlphaFoldDB" id="A0A212K6F2"/>